<reference evidence="7" key="1">
    <citation type="submission" date="2018-05" db="EMBL/GenBank/DDBJ databases">
        <authorList>
            <person name="Datahose"/>
        </authorList>
    </citation>
    <scope>NUCLEOTIDE SEQUENCE</scope>
</reference>
<dbReference type="GO" id="GO:1990404">
    <property type="term" value="F:NAD+-protein mono-ADP-ribosyltransferase activity"/>
    <property type="evidence" value="ECO:0007669"/>
    <property type="project" value="TreeGrafter"/>
</dbReference>
<organism evidence="7 8">
    <name type="scientific">Astatotilapia calliptera</name>
    <name type="common">Eastern happy</name>
    <name type="synonym">Chromis callipterus</name>
    <dbReference type="NCBI Taxonomy" id="8154"/>
    <lineage>
        <taxon>Eukaryota</taxon>
        <taxon>Metazoa</taxon>
        <taxon>Chordata</taxon>
        <taxon>Craniata</taxon>
        <taxon>Vertebrata</taxon>
        <taxon>Euteleostomi</taxon>
        <taxon>Actinopterygii</taxon>
        <taxon>Neopterygii</taxon>
        <taxon>Teleostei</taxon>
        <taxon>Neoteleostei</taxon>
        <taxon>Acanthomorphata</taxon>
        <taxon>Ovalentaria</taxon>
        <taxon>Cichlomorphae</taxon>
        <taxon>Cichliformes</taxon>
        <taxon>Cichlidae</taxon>
        <taxon>African cichlids</taxon>
        <taxon>Pseudocrenilabrinae</taxon>
        <taxon>Haplochromini</taxon>
        <taxon>Astatotilapia</taxon>
    </lineage>
</organism>
<name>A0A3P8NTM9_ASTCA</name>
<comment type="subcellular location">
    <subcellularLocation>
        <location evidence="1">Nucleus</location>
    </subcellularLocation>
</comment>
<reference evidence="7" key="2">
    <citation type="submission" date="2025-08" db="UniProtKB">
        <authorList>
            <consortium name="Ensembl"/>
        </authorList>
    </citation>
    <scope>IDENTIFICATION</scope>
</reference>
<keyword evidence="8" id="KW-1185">Reference proteome</keyword>
<dbReference type="AlphaFoldDB" id="A0A3P8NTM9"/>
<dbReference type="GO" id="GO:0060335">
    <property type="term" value="P:positive regulation of type II interferon-mediated signaling pathway"/>
    <property type="evidence" value="ECO:0007669"/>
    <property type="project" value="TreeGrafter"/>
</dbReference>
<dbReference type="GO" id="GO:0070212">
    <property type="term" value="P:protein poly-ADP-ribosylation"/>
    <property type="evidence" value="ECO:0007669"/>
    <property type="project" value="TreeGrafter"/>
</dbReference>
<keyword evidence="5" id="KW-0539">Nucleus</keyword>
<dbReference type="RefSeq" id="XP_025999852.1">
    <property type="nucleotide sequence ID" value="XM_026144067.1"/>
</dbReference>
<evidence type="ECO:0000256" key="3">
    <source>
        <dbReference type="ARBA" id="ARBA00022679"/>
    </source>
</evidence>
<dbReference type="GeneTree" id="ENSGT00940000158837"/>
<evidence type="ECO:0000259" key="6">
    <source>
        <dbReference type="PROSITE" id="PS51154"/>
    </source>
</evidence>
<dbReference type="CDD" id="cd02907">
    <property type="entry name" value="Macro_Af1521_BAL-like"/>
    <property type="match status" value="1"/>
</dbReference>
<dbReference type="InterPro" id="IPR002589">
    <property type="entry name" value="Macro_dom"/>
</dbReference>
<dbReference type="OrthoDB" id="6133115at2759"/>
<evidence type="ECO:0000256" key="1">
    <source>
        <dbReference type="ARBA" id="ARBA00004123"/>
    </source>
</evidence>
<dbReference type="GO" id="GO:0044389">
    <property type="term" value="F:ubiquitin-like protein ligase binding"/>
    <property type="evidence" value="ECO:0007669"/>
    <property type="project" value="TreeGrafter"/>
</dbReference>
<dbReference type="SUPFAM" id="SSF52949">
    <property type="entry name" value="Macro domain-like"/>
    <property type="match status" value="2"/>
</dbReference>
<dbReference type="PANTHER" id="PTHR14453:SF70">
    <property type="entry name" value="PROTEIN MONO-ADP-RIBOSYLTRANSFERASE PARP9"/>
    <property type="match status" value="1"/>
</dbReference>
<proteinExistence type="predicted"/>
<dbReference type="SMART" id="SM00506">
    <property type="entry name" value="A1pp"/>
    <property type="match status" value="2"/>
</dbReference>
<dbReference type="GO" id="GO:0003950">
    <property type="term" value="F:NAD+ poly-ADP-ribosyltransferase activity"/>
    <property type="evidence" value="ECO:0007669"/>
    <property type="project" value="TreeGrafter"/>
</dbReference>
<protein>
    <recommendedName>
        <fullName evidence="6">Macro domain-containing protein</fullName>
    </recommendedName>
</protein>
<reference evidence="7" key="3">
    <citation type="submission" date="2025-09" db="UniProtKB">
        <authorList>
            <consortium name="Ensembl"/>
        </authorList>
    </citation>
    <scope>IDENTIFICATION</scope>
</reference>
<dbReference type="GeneID" id="113007473"/>
<dbReference type="PROSITE" id="PS51154">
    <property type="entry name" value="MACRO"/>
    <property type="match status" value="2"/>
</dbReference>
<dbReference type="InterPro" id="IPR043472">
    <property type="entry name" value="Macro_dom-like"/>
</dbReference>
<dbReference type="RefSeq" id="XP_025999850.1">
    <property type="nucleotide sequence ID" value="XM_026144065.1"/>
</dbReference>
<dbReference type="Gene3D" id="3.90.228.10">
    <property type="match status" value="1"/>
</dbReference>
<evidence type="ECO:0000313" key="7">
    <source>
        <dbReference type="Ensembl" id="ENSACLP00000008071.1"/>
    </source>
</evidence>
<evidence type="ECO:0000313" key="8">
    <source>
        <dbReference type="Proteomes" id="UP000265100"/>
    </source>
</evidence>
<keyword evidence="4" id="KW-0520">NAD</keyword>
<keyword evidence="2" id="KW-0328">Glycosyltransferase</keyword>
<dbReference type="SUPFAM" id="SSF56399">
    <property type="entry name" value="ADP-ribosylation"/>
    <property type="match status" value="1"/>
</dbReference>
<dbReference type="GO" id="GO:0005737">
    <property type="term" value="C:cytoplasm"/>
    <property type="evidence" value="ECO:0007669"/>
    <property type="project" value="TreeGrafter"/>
</dbReference>
<sequence length="776" mass="86548">MALKSHIPLHGFNLNIVKQCGPALSDIIDIKYQCVATFEGVDFDSDISFGQQKKQTVAPEKRFSVKLPSGVTVSVWKADLTNFKVDAVVNAANSFLQHGAGLAQALCEAGGPQIQMESDNYTKKYGSLPTGEAIVTNAGSLPCKKIIHAVGPQLPYNPGGFEVSRAEPLLERAIMNILHRLQEHHLHTVAIPAISSGLFNYPLPKCANTIVLTVKRYCEYLSRGSSLEEIIFVNHDEPTVREMERACCQFLAPKQYNQYNQHMSNSQATGSNSRSAAKTSSVTILIGNVNLTLKKDNIEDQRTDVIVNTTSPERDLSVGKISSALLKKAGFGIQDEIKKAFPTNHIFITKPYKLACKEVFHTFCKEKGKRGSSQVLSDSVLGCLWMAASRKHKSIAFPAIGTGALGFTKEEAAQLMCDAVANFAQNFPEKMEVYFVIFPADNDTFQVFKDKINYLQHNASQSNFTQEYDNKEDAHFKRASSPQISLCGPSEESIHEAKKWLTDLFTSSGTIDICNNFIQHLSEKQYLQLSRLTRKGVKFEEFLTNGHACLTLNGDLVEDVVVAALQVEAMLCTVQMEFVKEEETEMCLLANEASLEKERKTRTVDDSSPEFTDRFSAFKHEGLIILKVDKVENQILKVLFDLKKKQLGCSSSQKMFQRIPAQFCQMVSQIGFHAECAPPEDPEYGQGIYFARTVKKAMDIWMWKNDQYLYFVEADVLTGESTKGQRGLILPPAKGTDPKVRYDSVSGVSDISVIFSSYQALPRYIITCKKKYTEMV</sequence>
<feature type="domain" description="Macro" evidence="6">
    <location>
        <begin position="278"/>
        <end position="456"/>
    </location>
</feature>
<dbReference type="PANTHER" id="PTHR14453">
    <property type="entry name" value="PARP/ZINC FINGER CCCH TYPE DOMAIN CONTAINING PROTEIN"/>
    <property type="match status" value="1"/>
</dbReference>
<accession>A0A3P8NTM9</accession>
<evidence type="ECO:0000256" key="2">
    <source>
        <dbReference type="ARBA" id="ARBA00022676"/>
    </source>
</evidence>
<feature type="domain" description="Macro" evidence="6">
    <location>
        <begin position="60"/>
        <end position="251"/>
    </location>
</feature>
<dbReference type="GO" id="GO:0005634">
    <property type="term" value="C:nucleus"/>
    <property type="evidence" value="ECO:0007669"/>
    <property type="project" value="UniProtKB-SubCell"/>
</dbReference>
<evidence type="ECO:0000256" key="5">
    <source>
        <dbReference type="ARBA" id="ARBA00023242"/>
    </source>
</evidence>
<dbReference type="GO" id="GO:0003714">
    <property type="term" value="F:transcription corepressor activity"/>
    <property type="evidence" value="ECO:0007669"/>
    <property type="project" value="TreeGrafter"/>
</dbReference>
<dbReference type="Pfam" id="PF01661">
    <property type="entry name" value="Macro"/>
    <property type="match status" value="2"/>
</dbReference>
<dbReference type="GO" id="GO:0010629">
    <property type="term" value="P:negative regulation of gene expression"/>
    <property type="evidence" value="ECO:0007669"/>
    <property type="project" value="TreeGrafter"/>
</dbReference>
<keyword evidence="3" id="KW-0808">Transferase</keyword>
<dbReference type="Proteomes" id="UP000265100">
    <property type="component" value="Chromosome 16"/>
</dbReference>
<dbReference type="Gene3D" id="3.40.220.10">
    <property type="entry name" value="Leucine Aminopeptidase, subunit E, domain 1"/>
    <property type="match status" value="2"/>
</dbReference>
<evidence type="ECO:0000256" key="4">
    <source>
        <dbReference type="ARBA" id="ARBA00023027"/>
    </source>
</evidence>
<dbReference type="Bgee" id="ENSACLG00000005468">
    <property type="expression patterns" value="Expressed in spleen and 8 other cell types or tissues"/>
</dbReference>
<dbReference type="Ensembl" id="ENSACLT00000008258.2">
    <property type="protein sequence ID" value="ENSACLP00000008071.1"/>
    <property type="gene ID" value="ENSACLG00000005468.2"/>
</dbReference>
<dbReference type="InterPro" id="IPR052056">
    <property type="entry name" value="Mono-ARTD/PARP"/>
</dbReference>